<dbReference type="Gene3D" id="1.10.10.10">
    <property type="entry name" value="Winged helix-like DNA-binding domain superfamily/Winged helix DNA-binding domain"/>
    <property type="match status" value="1"/>
</dbReference>
<dbReference type="InterPro" id="IPR036388">
    <property type="entry name" value="WH-like_DNA-bd_sf"/>
</dbReference>
<dbReference type="GO" id="GO:0003677">
    <property type="term" value="F:DNA binding"/>
    <property type="evidence" value="ECO:0007669"/>
    <property type="project" value="UniProtKB-KW"/>
</dbReference>
<dbReference type="PROSITE" id="PS51118">
    <property type="entry name" value="HTH_HXLR"/>
    <property type="match status" value="1"/>
</dbReference>
<dbReference type="AlphaFoldDB" id="A0A255YQ08"/>
<organism evidence="5 6">
    <name type="scientific">Sandarakinorhabdus cyanobacteriorum</name>
    <dbReference type="NCBI Taxonomy" id="1981098"/>
    <lineage>
        <taxon>Bacteria</taxon>
        <taxon>Pseudomonadati</taxon>
        <taxon>Pseudomonadota</taxon>
        <taxon>Alphaproteobacteria</taxon>
        <taxon>Sphingomonadales</taxon>
        <taxon>Sphingosinicellaceae</taxon>
        <taxon>Sandarakinorhabdus</taxon>
    </lineage>
</organism>
<dbReference type="GO" id="GO:0006355">
    <property type="term" value="P:regulation of DNA-templated transcription"/>
    <property type="evidence" value="ECO:0007669"/>
    <property type="project" value="UniProtKB-ARBA"/>
</dbReference>
<dbReference type="InterPro" id="IPR002577">
    <property type="entry name" value="HTH_HxlR"/>
</dbReference>
<gene>
    <name evidence="5" type="ORF">CHU93_04430</name>
</gene>
<evidence type="ECO:0000313" key="5">
    <source>
        <dbReference type="EMBL" id="OYQ31303.1"/>
    </source>
</evidence>
<dbReference type="InterPro" id="IPR036390">
    <property type="entry name" value="WH_DNA-bd_sf"/>
</dbReference>
<comment type="caution">
    <text evidence="5">The sequence shown here is derived from an EMBL/GenBank/DDBJ whole genome shotgun (WGS) entry which is preliminary data.</text>
</comment>
<dbReference type="OrthoDB" id="8904061at2"/>
<evidence type="ECO:0000256" key="2">
    <source>
        <dbReference type="ARBA" id="ARBA00023125"/>
    </source>
</evidence>
<evidence type="ECO:0000256" key="1">
    <source>
        <dbReference type="ARBA" id="ARBA00023015"/>
    </source>
</evidence>
<feature type="domain" description="HTH hxlR-type" evidence="4">
    <location>
        <begin position="10"/>
        <end position="101"/>
    </location>
</feature>
<keyword evidence="3" id="KW-0804">Transcription</keyword>
<accession>A0A255YQ08</accession>
<dbReference type="RefSeq" id="WP_094472952.1">
    <property type="nucleotide sequence ID" value="NZ_NOXT01000087.1"/>
</dbReference>
<keyword evidence="1" id="KW-0805">Transcription regulation</keyword>
<proteinExistence type="predicted"/>
<dbReference type="SUPFAM" id="SSF46785">
    <property type="entry name" value="Winged helix' DNA-binding domain"/>
    <property type="match status" value="1"/>
</dbReference>
<dbReference type="Pfam" id="PF01638">
    <property type="entry name" value="HxlR"/>
    <property type="match status" value="1"/>
</dbReference>
<dbReference type="Proteomes" id="UP000216991">
    <property type="component" value="Unassembled WGS sequence"/>
</dbReference>
<dbReference type="EMBL" id="NOXT01000087">
    <property type="protein sequence ID" value="OYQ31303.1"/>
    <property type="molecule type" value="Genomic_DNA"/>
</dbReference>
<evidence type="ECO:0000259" key="4">
    <source>
        <dbReference type="PROSITE" id="PS51118"/>
    </source>
</evidence>
<dbReference type="PANTHER" id="PTHR33204">
    <property type="entry name" value="TRANSCRIPTIONAL REGULATOR, MARR FAMILY"/>
    <property type="match status" value="1"/>
</dbReference>
<keyword evidence="6" id="KW-1185">Reference proteome</keyword>
<dbReference type="CDD" id="cd00090">
    <property type="entry name" value="HTH_ARSR"/>
    <property type="match status" value="1"/>
</dbReference>
<name>A0A255YQ08_9SPHN</name>
<reference evidence="5 6" key="1">
    <citation type="submission" date="2017-07" db="EMBL/GenBank/DDBJ databases">
        <title>Sandarakinorhabdus cyanobacteriorum sp. nov., a novel bacterium isolated from cyanobacterial aggregates in a eutrophic lake.</title>
        <authorList>
            <person name="Cai H."/>
        </authorList>
    </citation>
    <scope>NUCLEOTIDE SEQUENCE [LARGE SCALE GENOMIC DNA]</scope>
    <source>
        <strain evidence="5 6">TH057</strain>
    </source>
</reference>
<keyword evidence="2" id="KW-0238">DNA-binding</keyword>
<evidence type="ECO:0000256" key="3">
    <source>
        <dbReference type="ARBA" id="ARBA00023163"/>
    </source>
</evidence>
<dbReference type="PANTHER" id="PTHR33204:SF37">
    <property type="entry name" value="HTH-TYPE TRANSCRIPTIONAL REGULATOR YODB"/>
    <property type="match status" value="1"/>
</dbReference>
<sequence length="107" mass="11689">MAVRGSDSGRPIMRLLDVLGQRWVLRILWELRAGPLSFRALQAACTAISPAVLNDRLKLLRGHDLVALQPDGYALTARAHQLVPLILQMITLADGWAAAGDWPNEGP</sequence>
<evidence type="ECO:0000313" key="6">
    <source>
        <dbReference type="Proteomes" id="UP000216991"/>
    </source>
</evidence>
<protein>
    <recommendedName>
        <fullName evidence="4">HTH hxlR-type domain-containing protein</fullName>
    </recommendedName>
</protein>
<dbReference type="InterPro" id="IPR011991">
    <property type="entry name" value="ArsR-like_HTH"/>
</dbReference>